<dbReference type="PANTHER" id="PTHR11412">
    <property type="entry name" value="MACROGLOBULIN / COMPLEMENT"/>
    <property type="match status" value="1"/>
</dbReference>
<dbReference type="Gene3D" id="2.60.40.10">
    <property type="entry name" value="Immunoglobulins"/>
    <property type="match status" value="1"/>
</dbReference>
<evidence type="ECO:0000313" key="6">
    <source>
        <dbReference type="Proteomes" id="UP000076420"/>
    </source>
</evidence>
<feature type="domain" description="Alpha-2-macroglobulin bait region" evidence="3">
    <location>
        <begin position="22"/>
        <end position="169"/>
    </location>
</feature>
<dbReference type="KEGG" id="bgt:106077962"/>
<evidence type="ECO:0000256" key="2">
    <source>
        <dbReference type="ARBA" id="ARBA00022966"/>
    </source>
</evidence>
<dbReference type="PANTHER" id="PTHR11412:SF136">
    <property type="entry name" value="CD109 ANTIGEN"/>
    <property type="match status" value="1"/>
</dbReference>
<dbReference type="InterPro" id="IPR050473">
    <property type="entry name" value="A2M/Complement_sys"/>
</dbReference>
<dbReference type="Gene3D" id="2.60.40.1930">
    <property type="match status" value="1"/>
</dbReference>
<dbReference type="Gene3D" id="6.20.50.160">
    <property type="match status" value="1"/>
</dbReference>
<dbReference type="Proteomes" id="UP000076420">
    <property type="component" value="Unassembled WGS sequence"/>
</dbReference>
<dbReference type="InterPro" id="IPR013783">
    <property type="entry name" value="Ig-like_fold"/>
</dbReference>
<evidence type="ECO:0000313" key="5">
    <source>
        <dbReference type="EnsemblMetazoa" id="BGLB022293-PA"/>
    </source>
</evidence>
<reference evidence="5" key="1">
    <citation type="submission" date="2020-05" db="UniProtKB">
        <authorList>
            <consortium name="EnsemblMetazoa"/>
        </authorList>
    </citation>
    <scope>IDENTIFICATION</scope>
    <source>
        <strain evidence="5">BB02</strain>
    </source>
</reference>
<protein>
    <recommendedName>
        <fullName evidence="7">Alpha-2-macroglobulin domain-containing protein</fullName>
    </recommendedName>
</protein>
<proteinExistence type="predicted"/>
<dbReference type="VEuPathDB" id="VectorBase:BGLAX_042133"/>
<feature type="domain" description="Alpha-2-macroglobulin" evidence="4">
    <location>
        <begin position="276"/>
        <end position="366"/>
    </location>
</feature>
<dbReference type="SUPFAM" id="SSF81296">
    <property type="entry name" value="E set domains"/>
    <property type="match status" value="1"/>
</dbReference>
<evidence type="ECO:0000259" key="3">
    <source>
        <dbReference type="SMART" id="SM01359"/>
    </source>
</evidence>
<keyword evidence="2" id="KW-0882">Thioester bond</keyword>
<name>A0A2C9KQ28_BIOGL</name>
<dbReference type="VEuPathDB" id="VectorBase:BGLB022293"/>
<dbReference type="InterPro" id="IPR011625">
    <property type="entry name" value="A2M_N_BRD"/>
</dbReference>
<dbReference type="Gene3D" id="2.20.130.20">
    <property type="match status" value="1"/>
</dbReference>
<dbReference type="GO" id="GO:0004866">
    <property type="term" value="F:endopeptidase inhibitor activity"/>
    <property type="evidence" value="ECO:0007669"/>
    <property type="project" value="InterPro"/>
</dbReference>
<dbReference type="Pfam" id="PF00207">
    <property type="entry name" value="A2M"/>
    <property type="match status" value="1"/>
</dbReference>
<sequence length="392" mass="43501">MNDNVFDSKTFTVYRTKSPLALSILPLESQTIRVGESALIKVNTSLPSYFDSTLAYLVMSQGNIVSAGQLKDNSFVITPTLEFCPLSRLLVYMIAGSESENGEVVLDAVDLTLTGCFTKEVRVEFEASETRTGTEVEMKVDVSRLDGSNEMPGQHDVFYLAVDQSIVLLQGSTDLNTDKVVSGLSSFDQVDESVTLSSAAAYFERYDVSYMTNLSMARYLHEFPIPVNAIFVQANDAPSPKTDRELNPYFDTEVDGKVPEAAYQTSARIRKDFPDTWLWGQAVTDVNGHLRSKVVLPDTITSWIVSAFAVNSEGLAVAKEPFKLTAFQLFFLSMNLPYSIKRGEVFVLRVTVFNYRSQHVQAVVSLAHSDQFMVVDETDSEGWYSKSLSVST</sequence>
<evidence type="ECO:0000256" key="1">
    <source>
        <dbReference type="ARBA" id="ARBA00022729"/>
    </source>
</evidence>
<dbReference type="InterPro" id="IPR001599">
    <property type="entry name" value="Macroglobln_a2"/>
</dbReference>
<gene>
    <name evidence="5" type="primary">106077962</name>
</gene>
<dbReference type="STRING" id="6526.A0A2C9KQ28"/>
<accession>A0A2C9KQ28</accession>
<dbReference type="SMART" id="SM01359">
    <property type="entry name" value="A2M_N_2"/>
    <property type="match status" value="1"/>
</dbReference>
<evidence type="ECO:0000259" key="4">
    <source>
        <dbReference type="SMART" id="SM01360"/>
    </source>
</evidence>
<keyword evidence="1" id="KW-0732">Signal</keyword>
<dbReference type="EnsemblMetazoa" id="BGLB022293-RA">
    <property type="protein sequence ID" value="BGLB022293-PA"/>
    <property type="gene ID" value="BGLB022293"/>
</dbReference>
<dbReference type="SMART" id="SM01360">
    <property type="entry name" value="A2M"/>
    <property type="match status" value="1"/>
</dbReference>
<organism evidence="5 6">
    <name type="scientific">Biomphalaria glabrata</name>
    <name type="common">Bloodfluke planorb</name>
    <name type="synonym">Freshwater snail</name>
    <dbReference type="NCBI Taxonomy" id="6526"/>
    <lineage>
        <taxon>Eukaryota</taxon>
        <taxon>Metazoa</taxon>
        <taxon>Spiralia</taxon>
        <taxon>Lophotrochozoa</taxon>
        <taxon>Mollusca</taxon>
        <taxon>Gastropoda</taxon>
        <taxon>Heterobranchia</taxon>
        <taxon>Euthyneura</taxon>
        <taxon>Panpulmonata</taxon>
        <taxon>Hygrophila</taxon>
        <taxon>Lymnaeoidea</taxon>
        <taxon>Planorbidae</taxon>
        <taxon>Biomphalaria</taxon>
    </lineage>
</organism>
<dbReference type="AlphaFoldDB" id="A0A2C9KQ28"/>
<evidence type="ECO:0008006" key="7">
    <source>
        <dbReference type="Google" id="ProtNLM"/>
    </source>
</evidence>
<dbReference type="InterPro" id="IPR014756">
    <property type="entry name" value="Ig_E-set"/>
</dbReference>
<dbReference type="Pfam" id="PF07703">
    <property type="entry name" value="A2M_BRD"/>
    <property type="match status" value="1"/>
</dbReference>